<feature type="region of interest" description="Disordered" evidence="1">
    <location>
        <begin position="40"/>
        <end position="61"/>
    </location>
</feature>
<dbReference type="GO" id="GO:0046983">
    <property type="term" value="F:protein dimerization activity"/>
    <property type="evidence" value="ECO:0007669"/>
    <property type="project" value="InterPro"/>
</dbReference>
<evidence type="ECO:0000256" key="1">
    <source>
        <dbReference type="SAM" id="MobiDB-lite"/>
    </source>
</evidence>
<feature type="domain" description="HAT C-terminal dimerisation" evidence="2">
    <location>
        <begin position="84"/>
        <end position="140"/>
    </location>
</feature>
<dbReference type="Proteomes" id="UP000681722">
    <property type="component" value="Unassembled WGS sequence"/>
</dbReference>
<dbReference type="InterPro" id="IPR012337">
    <property type="entry name" value="RNaseH-like_sf"/>
</dbReference>
<evidence type="ECO:0000313" key="5">
    <source>
        <dbReference type="Proteomes" id="UP000663829"/>
    </source>
</evidence>
<dbReference type="Pfam" id="PF05699">
    <property type="entry name" value="Dimer_Tnp_hAT"/>
    <property type="match status" value="1"/>
</dbReference>
<comment type="caution">
    <text evidence="3">The sequence shown here is derived from an EMBL/GenBank/DDBJ whole genome shotgun (WGS) entry which is preliminary data.</text>
</comment>
<dbReference type="OrthoDB" id="5103at2759"/>
<feature type="compositionally biased region" description="Low complexity" evidence="1">
    <location>
        <begin position="209"/>
        <end position="244"/>
    </location>
</feature>
<evidence type="ECO:0000259" key="2">
    <source>
        <dbReference type="Pfam" id="PF05699"/>
    </source>
</evidence>
<sequence length="379" mass="42755">MTQSWNRAGRPAGGAGAGSVRSIAITVMFSVSLSKTKTEKDDPFANMRTNRSGGSSTQPQVSFQDEIKKQIQLYENSATYSSSQDNNPLVFWREQQQILTILAKIAKSIYVIQASSAESERHFSTSGQIVTEQRSQLDPECMASNEQKLDMALDDIIKDNRRQNNNRGRGRGARNPVQRQQRRGGTFQNRRGTTARGRVTKSYNRGISRGNTYRGRGGYTLNRNNRSSNYQQNSNTYRGSNNNRRPSRRGYRSNPSATFNPLRRDTTSPPRQQAQQQQLRSRNSLTNRNQGGNKTGAQNVGALRRRMVAAQRALNRAQKTLASMPKIKLQRQKFLQQPETLAHIISRNRKNGAITKRSSLGRKSASASANNNRRRRMFV</sequence>
<accession>A0A813ZG61</accession>
<evidence type="ECO:0000313" key="3">
    <source>
        <dbReference type="EMBL" id="CAF0897837.1"/>
    </source>
</evidence>
<gene>
    <name evidence="3" type="ORF">GPM918_LOCUS8472</name>
    <name evidence="4" type="ORF">SRO942_LOCUS8472</name>
</gene>
<feature type="compositionally biased region" description="Polar residues" evidence="1">
    <location>
        <begin position="47"/>
        <end position="61"/>
    </location>
</feature>
<evidence type="ECO:0000313" key="4">
    <source>
        <dbReference type="EMBL" id="CAF3680811.1"/>
    </source>
</evidence>
<dbReference type="Proteomes" id="UP000663829">
    <property type="component" value="Unassembled WGS sequence"/>
</dbReference>
<organism evidence="3 5">
    <name type="scientific">Didymodactylos carnosus</name>
    <dbReference type="NCBI Taxonomy" id="1234261"/>
    <lineage>
        <taxon>Eukaryota</taxon>
        <taxon>Metazoa</taxon>
        <taxon>Spiralia</taxon>
        <taxon>Gnathifera</taxon>
        <taxon>Rotifera</taxon>
        <taxon>Eurotatoria</taxon>
        <taxon>Bdelloidea</taxon>
        <taxon>Philodinida</taxon>
        <taxon>Philodinidae</taxon>
        <taxon>Didymodactylos</taxon>
    </lineage>
</organism>
<dbReference type="SUPFAM" id="SSF53098">
    <property type="entry name" value="Ribonuclease H-like"/>
    <property type="match status" value="1"/>
</dbReference>
<dbReference type="EMBL" id="CAJOBC010001476">
    <property type="protein sequence ID" value="CAF3680811.1"/>
    <property type="molecule type" value="Genomic_DNA"/>
</dbReference>
<dbReference type="EMBL" id="CAJNOQ010001476">
    <property type="protein sequence ID" value="CAF0897837.1"/>
    <property type="molecule type" value="Genomic_DNA"/>
</dbReference>
<name>A0A813ZG61_9BILA</name>
<proteinExistence type="predicted"/>
<dbReference type="PANTHER" id="PTHR47611:SF1">
    <property type="entry name" value="CCHC-TYPE DOMAIN-CONTAINING PROTEIN"/>
    <property type="match status" value="1"/>
</dbReference>
<feature type="compositionally biased region" description="Polar residues" evidence="1">
    <location>
        <begin position="279"/>
        <end position="298"/>
    </location>
</feature>
<feature type="region of interest" description="Disordered" evidence="1">
    <location>
        <begin position="159"/>
        <end position="301"/>
    </location>
</feature>
<keyword evidence="5" id="KW-1185">Reference proteome</keyword>
<reference evidence="3" key="1">
    <citation type="submission" date="2021-02" db="EMBL/GenBank/DDBJ databases">
        <authorList>
            <person name="Nowell W R."/>
        </authorList>
    </citation>
    <scope>NUCLEOTIDE SEQUENCE</scope>
</reference>
<dbReference type="AlphaFoldDB" id="A0A813ZG61"/>
<feature type="region of interest" description="Disordered" evidence="1">
    <location>
        <begin position="356"/>
        <end position="379"/>
    </location>
</feature>
<dbReference type="PANTHER" id="PTHR47611">
    <property type="entry name" value="HAT DIMERISATION DOMAIN, C-TERMINAL"/>
    <property type="match status" value="1"/>
</dbReference>
<protein>
    <recommendedName>
        <fullName evidence="2">HAT C-terminal dimerisation domain-containing protein</fullName>
    </recommendedName>
</protein>
<dbReference type="InterPro" id="IPR008906">
    <property type="entry name" value="HATC_C_dom"/>
</dbReference>